<evidence type="ECO:0000313" key="4">
    <source>
        <dbReference type="Proteomes" id="UP000242818"/>
    </source>
</evidence>
<protein>
    <recommendedName>
        <fullName evidence="5">LTXXQ motif family protein</fullName>
    </recommendedName>
</protein>
<sequence>MKTAILLPLFLVIIALSPARAQQDTSHSKRWTVAGRADKMSDKLKRELKLTSAQNAQILAINTDIIHRTDSIKHNSALPQKEKMQQLQGLSTERNQRFKSVLTAQQYKKFNDWNMQKKEHLEAKMDRKAAGKSKINSANTNE</sequence>
<keyword evidence="2" id="KW-0732">Signal</keyword>
<reference evidence="3 4" key="1">
    <citation type="submission" date="2016-08" db="EMBL/GenBank/DDBJ databases">
        <authorList>
            <person name="Seilhamer J.J."/>
        </authorList>
    </citation>
    <scope>NUCLEOTIDE SEQUENCE [LARGE SCALE GENOMIC DNA]</scope>
    <source>
        <strain evidence="3 4">A37T2</strain>
    </source>
</reference>
<proteinExistence type="predicted"/>
<evidence type="ECO:0000256" key="1">
    <source>
        <dbReference type="SAM" id="MobiDB-lite"/>
    </source>
</evidence>
<feature type="chain" id="PRO_5008692216" description="LTXXQ motif family protein" evidence="2">
    <location>
        <begin position="22"/>
        <end position="142"/>
    </location>
</feature>
<evidence type="ECO:0000313" key="3">
    <source>
        <dbReference type="EMBL" id="SCC61994.1"/>
    </source>
</evidence>
<feature type="compositionally biased region" description="Basic and acidic residues" evidence="1">
    <location>
        <begin position="119"/>
        <end position="129"/>
    </location>
</feature>
<feature type="region of interest" description="Disordered" evidence="1">
    <location>
        <begin position="119"/>
        <end position="142"/>
    </location>
</feature>
<dbReference type="AlphaFoldDB" id="A0A1C4G1J8"/>
<evidence type="ECO:0000256" key="2">
    <source>
        <dbReference type="SAM" id="SignalP"/>
    </source>
</evidence>
<feature type="signal peptide" evidence="2">
    <location>
        <begin position="1"/>
        <end position="21"/>
    </location>
</feature>
<organism evidence="3 4">
    <name type="scientific">Chitinophaga costaii</name>
    <dbReference type="NCBI Taxonomy" id="1335309"/>
    <lineage>
        <taxon>Bacteria</taxon>
        <taxon>Pseudomonadati</taxon>
        <taxon>Bacteroidota</taxon>
        <taxon>Chitinophagia</taxon>
        <taxon>Chitinophagales</taxon>
        <taxon>Chitinophagaceae</taxon>
        <taxon>Chitinophaga</taxon>
    </lineage>
</organism>
<dbReference type="STRING" id="1335309.GA0116948_11961"/>
<dbReference type="RefSeq" id="WP_089715352.1">
    <property type="nucleotide sequence ID" value="NZ_FMAR01000019.1"/>
</dbReference>
<evidence type="ECO:0008006" key="5">
    <source>
        <dbReference type="Google" id="ProtNLM"/>
    </source>
</evidence>
<accession>A0A1C4G1J8</accession>
<dbReference type="Proteomes" id="UP000242818">
    <property type="component" value="Unassembled WGS sequence"/>
</dbReference>
<gene>
    <name evidence="3" type="ORF">GA0116948_11961</name>
</gene>
<keyword evidence="4" id="KW-1185">Reference proteome</keyword>
<name>A0A1C4G1J8_9BACT</name>
<dbReference type="OrthoDB" id="675947at2"/>
<dbReference type="EMBL" id="FMAR01000019">
    <property type="protein sequence ID" value="SCC61994.1"/>
    <property type="molecule type" value="Genomic_DNA"/>
</dbReference>